<evidence type="ECO:0000313" key="6">
    <source>
        <dbReference type="Proteomes" id="UP001141806"/>
    </source>
</evidence>
<evidence type="ECO:0000256" key="3">
    <source>
        <dbReference type="SAM" id="MobiDB-lite"/>
    </source>
</evidence>
<dbReference type="InterPro" id="IPR045865">
    <property type="entry name" value="ACT-like_dom_sf"/>
</dbReference>
<dbReference type="Pfam" id="PF01842">
    <property type="entry name" value="ACT"/>
    <property type="match status" value="1"/>
</dbReference>
<dbReference type="EMBL" id="JAMYWD010000008">
    <property type="protein sequence ID" value="KAJ4963460.1"/>
    <property type="molecule type" value="Genomic_DNA"/>
</dbReference>
<dbReference type="PANTHER" id="PTHR31096:SF7">
    <property type="entry name" value="ACT DOMAIN-CONTAINING PROTEIN ACR1"/>
    <property type="match status" value="1"/>
</dbReference>
<dbReference type="CDD" id="cd04897">
    <property type="entry name" value="ACT_ACR_3"/>
    <property type="match status" value="1"/>
</dbReference>
<evidence type="ECO:0000259" key="4">
    <source>
        <dbReference type="PROSITE" id="PS51671"/>
    </source>
</evidence>
<comment type="function">
    <text evidence="2">Binds amino acids.</text>
</comment>
<dbReference type="SUPFAM" id="SSF55021">
    <property type="entry name" value="ACT-like"/>
    <property type="match status" value="3"/>
</dbReference>
<dbReference type="AlphaFoldDB" id="A0A9Q0HF07"/>
<protein>
    <recommendedName>
        <fullName evidence="2">ACT domain-containing protein ACR</fullName>
    </recommendedName>
    <alternativeName>
        <fullName evidence="2">Protein ACT DOMAIN REPEATS</fullName>
    </alternativeName>
</protein>
<organism evidence="5 6">
    <name type="scientific">Protea cynaroides</name>
    <dbReference type="NCBI Taxonomy" id="273540"/>
    <lineage>
        <taxon>Eukaryota</taxon>
        <taxon>Viridiplantae</taxon>
        <taxon>Streptophyta</taxon>
        <taxon>Embryophyta</taxon>
        <taxon>Tracheophyta</taxon>
        <taxon>Spermatophyta</taxon>
        <taxon>Magnoliopsida</taxon>
        <taxon>Proteales</taxon>
        <taxon>Proteaceae</taxon>
        <taxon>Protea</taxon>
    </lineage>
</organism>
<dbReference type="Gene3D" id="3.30.70.260">
    <property type="match status" value="1"/>
</dbReference>
<name>A0A9Q0HF07_9MAGN</name>
<dbReference type="CDD" id="cd04895">
    <property type="entry name" value="ACT_ACR_1"/>
    <property type="match status" value="1"/>
</dbReference>
<evidence type="ECO:0000256" key="1">
    <source>
        <dbReference type="ARBA" id="ARBA00022737"/>
    </source>
</evidence>
<feature type="region of interest" description="Disordered" evidence="3">
    <location>
        <begin position="442"/>
        <end position="472"/>
    </location>
</feature>
<keyword evidence="1 2" id="KW-0677">Repeat</keyword>
<dbReference type="Proteomes" id="UP001141806">
    <property type="component" value="Unassembled WGS sequence"/>
</dbReference>
<proteinExistence type="predicted"/>
<gene>
    <name evidence="5" type="ORF">NE237_023399</name>
</gene>
<feature type="domain" description="ACT" evidence="4">
    <location>
        <begin position="134"/>
        <end position="217"/>
    </location>
</feature>
<accession>A0A9Q0HF07</accession>
<sequence length="495" mass="54846">MESVYEPYFDPDFDSLIERMYPPRVCIDNDTRQDCTLVKVDSANKNGILLEMVQVLTELDLLISKSYISSDGGWFMDVFHVTDQLGHKLTDQSLIRYIQQALGAERRGGKASQVETCLGRIVRAKPVSSTEYTAIEITTMDRPGLLSEISAVLANLGCHVVSAVAWTHNCSAACILYVGDEVNGGGPIADPERVSQVEKQLDNVVGASACQLQQLGETRPVRLASPVGGRTQMERRLHQLMSALDGGDYDSWCDGMTSSSKDECRGTVRGRTTEVSVDIESCNEKGYLVLSVRSRDRPNLLFDTVCSLTDMKYVVFHANVSSKASLAVQEYYIRHLDGCTMDTETEKRRVTQCLVAAIERRAFHGLRLAICTRNRGGLLSEITRVFREHGLSVTRAEIGTRGERVIGYFHVTDVYGNDVDSKTVELVRREIGGAIVEVQNSPGSGRFNRASSFNTTTTTTTNTTSSSNSQERPRFSLGNLFWGLARTPFQQPRLH</sequence>
<evidence type="ECO:0000256" key="2">
    <source>
        <dbReference type="RuleBase" id="RU369043"/>
    </source>
</evidence>
<feature type="compositionally biased region" description="Low complexity" evidence="3">
    <location>
        <begin position="451"/>
        <end position="469"/>
    </location>
</feature>
<dbReference type="PROSITE" id="PS51671">
    <property type="entry name" value="ACT"/>
    <property type="match status" value="2"/>
</dbReference>
<reference evidence="5" key="1">
    <citation type="journal article" date="2023" name="Plant J.">
        <title>The genome of the king protea, Protea cynaroides.</title>
        <authorList>
            <person name="Chang J."/>
            <person name="Duong T.A."/>
            <person name="Schoeman C."/>
            <person name="Ma X."/>
            <person name="Roodt D."/>
            <person name="Barker N."/>
            <person name="Li Z."/>
            <person name="Van de Peer Y."/>
            <person name="Mizrachi E."/>
        </authorList>
    </citation>
    <scope>NUCLEOTIDE SEQUENCE</scope>
    <source>
        <tissue evidence="5">Young leaves</tissue>
    </source>
</reference>
<keyword evidence="6" id="KW-1185">Reference proteome</keyword>
<evidence type="ECO:0000313" key="5">
    <source>
        <dbReference type="EMBL" id="KAJ4963460.1"/>
    </source>
</evidence>
<feature type="domain" description="ACT" evidence="4">
    <location>
        <begin position="367"/>
        <end position="446"/>
    </location>
</feature>
<dbReference type="GO" id="GO:0016597">
    <property type="term" value="F:amino acid binding"/>
    <property type="evidence" value="ECO:0007669"/>
    <property type="project" value="UniProtKB-UniRule"/>
</dbReference>
<dbReference type="PANTHER" id="PTHR31096">
    <property type="entry name" value="ACT DOMAIN-CONTAINING PROTEIN ACR4-RELATED"/>
    <property type="match status" value="1"/>
</dbReference>
<dbReference type="OrthoDB" id="2019938at2759"/>
<comment type="caution">
    <text evidence="5">The sequence shown here is derived from an EMBL/GenBank/DDBJ whole genome shotgun (WGS) entry which is preliminary data.</text>
</comment>
<dbReference type="InterPro" id="IPR002912">
    <property type="entry name" value="ACT_dom"/>
</dbReference>
<dbReference type="InterPro" id="IPR040217">
    <property type="entry name" value="ACR1-12"/>
</dbReference>